<evidence type="ECO:0000313" key="2">
    <source>
        <dbReference type="Proteomes" id="UP000316882"/>
    </source>
</evidence>
<sequence length="126" mass="14054">MRKTIAAALVTLVILAATYGMFLVWFSPDGKQTPRVENGLLDLTACRFADKGIVPLDGEWEFYPDKLLFHEDFTSSPANENNRLPRRIEVPGSWSDQMNTLGMATYRLRIKVGDTAAVYGLKTSAI</sequence>
<evidence type="ECO:0000313" key="1">
    <source>
        <dbReference type="EMBL" id="GEB33372.1"/>
    </source>
</evidence>
<proteinExistence type="predicted"/>
<comment type="caution">
    <text evidence="1">The sequence shown here is derived from an EMBL/GenBank/DDBJ whole genome shotgun (WGS) entry which is preliminary data.</text>
</comment>
<accession>A0A4Y3PFU0</accession>
<dbReference type="EMBL" id="BJMH01000013">
    <property type="protein sequence ID" value="GEB33372.1"/>
    <property type="molecule type" value="Genomic_DNA"/>
</dbReference>
<keyword evidence="2" id="KW-1185">Reference proteome</keyword>
<dbReference type="RefSeq" id="WP_122963703.1">
    <property type="nucleotide sequence ID" value="NZ_BJMH01000013.1"/>
</dbReference>
<gene>
    <name evidence="1" type="ORF">BPA01_29520</name>
</gene>
<organism evidence="1 2">
    <name type="scientific">Brevibacillus parabrevis</name>
    <dbReference type="NCBI Taxonomy" id="54914"/>
    <lineage>
        <taxon>Bacteria</taxon>
        <taxon>Bacillati</taxon>
        <taxon>Bacillota</taxon>
        <taxon>Bacilli</taxon>
        <taxon>Bacillales</taxon>
        <taxon>Paenibacillaceae</taxon>
        <taxon>Brevibacillus</taxon>
    </lineage>
</organism>
<reference evidence="1 2" key="1">
    <citation type="submission" date="2019-06" db="EMBL/GenBank/DDBJ databases">
        <title>Whole genome shotgun sequence of Brevibacillus parabrevis NBRC 12334.</title>
        <authorList>
            <person name="Hosoyama A."/>
            <person name="Uohara A."/>
            <person name="Ohji S."/>
            <person name="Ichikawa N."/>
        </authorList>
    </citation>
    <scope>NUCLEOTIDE SEQUENCE [LARGE SCALE GENOMIC DNA]</scope>
    <source>
        <strain evidence="1 2">NBRC 12334</strain>
    </source>
</reference>
<name>A0A4Y3PFU0_BREPA</name>
<dbReference type="Proteomes" id="UP000316882">
    <property type="component" value="Unassembled WGS sequence"/>
</dbReference>
<dbReference type="AlphaFoldDB" id="A0A4Y3PFU0"/>
<protein>
    <submittedName>
        <fullName evidence="1">Uncharacterized protein</fullName>
    </submittedName>
</protein>